<keyword evidence="6" id="KW-1185">Reference proteome</keyword>
<dbReference type="OrthoDB" id="5288439at2"/>
<evidence type="ECO:0000256" key="1">
    <source>
        <dbReference type="ARBA" id="ARBA00022603"/>
    </source>
</evidence>
<keyword evidence="1 5" id="KW-0489">Methyltransferase</keyword>
<dbReference type="Gene3D" id="3.40.50.150">
    <property type="entry name" value="Vaccinia Virus protein VP39"/>
    <property type="match status" value="1"/>
</dbReference>
<reference evidence="5 6" key="1">
    <citation type="submission" date="2018-04" db="EMBL/GenBank/DDBJ databases">
        <title>Complete genome sequence of Hydrogenophilus thermoluteolus TH-1.</title>
        <authorList>
            <person name="Arai H."/>
        </authorList>
    </citation>
    <scope>NUCLEOTIDE SEQUENCE [LARGE SCALE GENOMIC DNA]</scope>
    <source>
        <strain evidence="5 6">TH-1</strain>
    </source>
</reference>
<dbReference type="AlphaFoldDB" id="A0A2Z6DZT1"/>
<organism evidence="5 6">
    <name type="scientific">Hydrogenophilus thermoluteolus</name>
    <name type="common">Pseudomonas hydrogenothermophila</name>
    <dbReference type="NCBI Taxonomy" id="297"/>
    <lineage>
        <taxon>Bacteria</taxon>
        <taxon>Pseudomonadati</taxon>
        <taxon>Pseudomonadota</taxon>
        <taxon>Hydrogenophilia</taxon>
        <taxon>Hydrogenophilales</taxon>
        <taxon>Hydrogenophilaceae</taxon>
        <taxon>Hydrogenophilus</taxon>
    </lineage>
</organism>
<accession>A0A2Z6DZT1</accession>
<protein>
    <submittedName>
        <fullName evidence="5">RNA methyltransferase</fullName>
    </submittedName>
</protein>
<dbReference type="Pfam" id="PF01170">
    <property type="entry name" value="UPF0020"/>
    <property type="match status" value="1"/>
</dbReference>
<dbReference type="GO" id="GO:0070043">
    <property type="term" value="F:rRNA (guanine-N7-)-methyltransferase activity"/>
    <property type="evidence" value="ECO:0007669"/>
    <property type="project" value="TreeGrafter"/>
</dbReference>
<dbReference type="Proteomes" id="UP000262004">
    <property type="component" value="Chromosome"/>
</dbReference>
<dbReference type="Pfam" id="PF02926">
    <property type="entry name" value="THUMP"/>
    <property type="match status" value="1"/>
</dbReference>
<keyword evidence="3" id="KW-0694">RNA-binding</keyword>
<name>A0A2Z6DZT1_HYDTE</name>
<dbReference type="InterPro" id="IPR054170">
    <property type="entry name" value="RlmL_1st"/>
</dbReference>
<dbReference type="InterPro" id="IPR029063">
    <property type="entry name" value="SAM-dependent_MTases_sf"/>
</dbReference>
<dbReference type="InterPro" id="IPR053943">
    <property type="entry name" value="RlmKL-like_Mtase_CS"/>
</dbReference>
<dbReference type="PROSITE" id="PS01261">
    <property type="entry name" value="UPF0020"/>
    <property type="match status" value="1"/>
</dbReference>
<evidence type="ECO:0000313" key="5">
    <source>
        <dbReference type="EMBL" id="BBD77993.1"/>
    </source>
</evidence>
<dbReference type="InterPro" id="IPR004114">
    <property type="entry name" value="THUMP_dom"/>
</dbReference>
<keyword evidence="2 5" id="KW-0808">Transferase</keyword>
<dbReference type="EMBL" id="AP018558">
    <property type="protein sequence ID" value="BBD77993.1"/>
    <property type="molecule type" value="Genomic_DNA"/>
</dbReference>
<dbReference type="PANTHER" id="PTHR47313:SF1">
    <property type="entry name" value="RIBOSOMAL RNA LARGE SUBUNIT METHYLTRANSFERASE K_L"/>
    <property type="match status" value="1"/>
</dbReference>
<dbReference type="Pfam" id="PF22020">
    <property type="entry name" value="RlmL_1st"/>
    <property type="match status" value="1"/>
</dbReference>
<dbReference type="CDD" id="cd11715">
    <property type="entry name" value="THUMP_AdoMetMT"/>
    <property type="match status" value="1"/>
</dbReference>
<dbReference type="PROSITE" id="PS51165">
    <property type="entry name" value="THUMP"/>
    <property type="match status" value="1"/>
</dbReference>
<evidence type="ECO:0000256" key="2">
    <source>
        <dbReference type="ARBA" id="ARBA00022679"/>
    </source>
</evidence>
<evidence type="ECO:0000259" key="4">
    <source>
        <dbReference type="PROSITE" id="PS51165"/>
    </source>
</evidence>
<dbReference type="SUPFAM" id="SSF53335">
    <property type="entry name" value="S-adenosyl-L-methionine-dependent methyltransferases"/>
    <property type="match status" value="1"/>
</dbReference>
<sequence length="414" mass="45677">MSNRLRAFAPCPRGLESCLGDELTAAGAAEIRVRPGGVAFTGDWPVLMRVHLTSRIATRVLVAVGGGALPHGKRRGEEGAALYRLARTVAWPKWVSPDARLRVDLTVTRAACTDAIPFLTLRVKDAICDALRAQCGRRPSVDKHDPTFRAVVFLDERGATFYWDTSGAPLVQRGFKSATTLAPLKENLAAGILQVIGWTPTLPLIDPMCGSGTFLLEAAMRAYAIPPGLFRVFAFEQWHGLDRQTWQQLRNTLRAETARHIAVLRTKHREPLLFAADADPRQIAAAQHNWQKLEAALEQPLPIVWQVAAAEALDPPTEVPPGYWVTNPPYGVRLAEAEALAKWYPVLGNALKRRWPGWTAHFLTADSQFAKRIGLRPAAKWHLDNGPLRCVLLRYPIVAGSLKRNRVMSAEAEA</sequence>
<dbReference type="KEGG" id="htl:HPTL_1735"/>
<evidence type="ECO:0000313" key="6">
    <source>
        <dbReference type="Proteomes" id="UP000262004"/>
    </source>
</evidence>
<dbReference type="GO" id="GO:0003723">
    <property type="term" value="F:RNA binding"/>
    <property type="evidence" value="ECO:0007669"/>
    <property type="project" value="UniProtKB-UniRule"/>
</dbReference>
<dbReference type="RefSeq" id="WP_119335669.1">
    <property type="nucleotide sequence ID" value="NZ_AP018558.1"/>
</dbReference>
<dbReference type="PANTHER" id="PTHR47313">
    <property type="entry name" value="RIBOSOMAL RNA LARGE SUBUNIT METHYLTRANSFERASE K/L"/>
    <property type="match status" value="1"/>
</dbReference>
<gene>
    <name evidence="5" type="ORF">HPTL_1735</name>
</gene>
<dbReference type="GO" id="GO:0008990">
    <property type="term" value="F:rRNA (guanine-N2-)-methyltransferase activity"/>
    <property type="evidence" value="ECO:0007669"/>
    <property type="project" value="TreeGrafter"/>
</dbReference>
<proteinExistence type="predicted"/>
<evidence type="ECO:0000256" key="3">
    <source>
        <dbReference type="PROSITE-ProRule" id="PRU00529"/>
    </source>
</evidence>
<feature type="domain" description="THUMP" evidence="4">
    <location>
        <begin position="46"/>
        <end position="165"/>
    </location>
</feature>
<dbReference type="InterPro" id="IPR000241">
    <property type="entry name" value="RlmKL-like_Mtase"/>
</dbReference>
<dbReference type="Gene3D" id="3.30.2130.30">
    <property type="match status" value="1"/>
</dbReference>